<keyword evidence="1 4" id="KW-0812">Transmembrane</keyword>
<name>A0A533IDB2_PARDE</name>
<dbReference type="CDD" id="cd06174">
    <property type="entry name" value="MFS"/>
    <property type="match status" value="1"/>
</dbReference>
<dbReference type="SUPFAM" id="SSF103473">
    <property type="entry name" value="MFS general substrate transporter"/>
    <property type="match status" value="1"/>
</dbReference>
<feature type="transmembrane region" description="Helical" evidence="4">
    <location>
        <begin position="113"/>
        <end position="131"/>
    </location>
</feature>
<accession>A0A533IDB2</accession>
<feature type="domain" description="Major facilitator superfamily (MFS) profile" evidence="5">
    <location>
        <begin position="15"/>
        <end position="390"/>
    </location>
</feature>
<dbReference type="PROSITE" id="PS50850">
    <property type="entry name" value="MFS"/>
    <property type="match status" value="1"/>
</dbReference>
<feature type="transmembrane region" description="Helical" evidence="4">
    <location>
        <begin position="165"/>
        <end position="186"/>
    </location>
</feature>
<dbReference type="EMBL" id="VAFL01000001">
    <property type="protein sequence ID" value="TKW68751.1"/>
    <property type="molecule type" value="Genomic_DNA"/>
</dbReference>
<keyword evidence="3 4" id="KW-0472">Membrane</keyword>
<dbReference type="InterPro" id="IPR020846">
    <property type="entry name" value="MFS_dom"/>
</dbReference>
<evidence type="ECO:0000256" key="4">
    <source>
        <dbReference type="SAM" id="Phobius"/>
    </source>
</evidence>
<evidence type="ECO:0000256" key="3">
    <source>
        <dbReference type="ARBA" id="ARBA00023136"/>
    </source>
</evidence>
<proteinExistence type="predicted"/>
<evidence type="ECO:0000256" key="2">
    <source>
        <dbReference type="ARBA" id="ARBA00022989"/>
    </source>
</evidence>
<dbReference type="InterPro" id="IPR011701">
    <property type="entry name" value="MFS"/>
</dbReference>
<feature type="transmembrane region" description="Helical" evidence="4">
    <location>
        <begin position="365"/>
        <end position="386"/>
    </location>
</feature>
<feature type="transmembrane region" description="Helical" evidence="4">
    <location>
        <begin position="138"/>
        <end position="159"/>
    </location>
</feature>
<evidence type="ECO:0000256" key="1">
    <source>
        <dbReference type="ARBA" id="ARBA00022692"/>
    </source>
</evidence>
<organism evidence="6 7">
    <name type="scientific">Paracoccus denitrificans</name>
    <dbReference type="NCBI Taxonomy" id="266"/>
    <lineage>
        <taxon>Bacteria</taxon>
        <taxon>Pseudomonadati</taxon>
        <taxon>Pseudomonadota</taxon>
        <taxon>Alphaproteobacteria</taxon>
        <taxon>Rhodobacterales</taxon>
        <taxon>Paracoccaceae</taxon>
        <taxon>Paracoccus</taxon>
    </lineage>
</organism>
<feature type="transmembrane region" description="Helical" evidence="4">
    <location>
        <begin position="303"/>
        <end position="326"/>
    </location>
</feature>
<feature type="transmembrane region" description="Helical" evidence="4">
    <location>
        <begin position="224"/>
        <end position="244"/>
    </location>
</feature>
<comment type="caution">
    <text evidence="6">The sequence shown here is derived from an EMBL/GenBank/DDBJ whole genome shotgun (WGS) entry which is preliminary data.</text>
</comment>
<dbReference type="Proteomes" id="UP000315344">
    <property type="component" value="Unassembled WGS sequence"/>
</dbReference>
<evidence type="ECO:0000313" key="6">
    <source>
        <dbReference type="EMBL" id="TKW68751.1"/>
    </source>
</evidence>
<dbReference type="Pfam" id="PF07690">
    <property type="entry name" value="MFS_1"/>
    <property type="match status" value="1"/>
</dbReference>
<dbReference type="Gene3D" id="1.20.1250.20">
    <property type="entry name" value="MFS general substrate transporter like domains"/>
    <property type="match status" value="1"/>
</dbReference>
<feature type="transmembrane region" description="Helical" evidence="4">
    <location>
        <begin position="51"/>
        <end position="76"/>
    </location>
</feature>
<reference evidence="6 7" key="1">
    <citation type="journal article" date="2017" name="Nat. Commun.">
        <title>In situ click chemistry generation of cyclooxygenase-2 inhibitors.</title>
        <authorList>
            <person name="Bhardwaj A."/>
            <person name="Kaur J."/>
            <person name="Wuest M."/>
            <person name="Wuest F."/>
        </authorList>
    </citation>
    <scope>NUCLEOTIDE SEQUENCE [LARGE SCALE GENOMIC DNA]</scope>
    <source>
        <strain evidence="6">S2_012_000_R3_94</strain>
    </source>
</reference>
<feature type="transmembrane region" description="Helical" evidence="4">
    <location>
        <begin position="83"/>
        <end position="107"/>
    </location>
</feature>
<keyword evidence="2 4" id="KW-1133">Transmembrane helix</keyword>
<evidence type="ECO:0000313" key="7">
    <source>
        <dbReference type="Proteomes" id="UP000315344"/>
    </source>
</evidence>
<feature type="transmembrane region" description="Helical" evidence="4">
    <location>
        <begin position="250"/>
        <end position="268"/>
    </location>
</feature>
<dbReference type="GO" id="GO:0022857">
    <property type="term" value="F:transmembrane transporter activity"/>
    <property type="evidence" value="ECO:0007669"/>
    <property type="project" value="InterPro"/>
</dbReference>
<evidence type="ECO:0000259" key="5">
    <source>
        <dbReference type="PROSITE" id="PS50850"/>
    </source>
</evidence>
<dbReference type="InterPro" id="IPR036259">
    <property type="entry name" value="MFS_trans_sf"/>
</dbReference>
<gene>
    <name evidence="6" type="ORF">DI616_01800</name>
</gene>
<sequence length="392" mass="41147">MNVDSALPPYRNMAAILLLWLTGLCAAMQFAKIGVPFDQFEAMFPAAGARIGWLLSLVSLVGAVFGMMAGIAVTGIGLRRSLLAAMVLGAAMSLLQSVLTGLGVLLVSRVIEGGSHLVLVVAAPTLIAQLSPLGMRSFYMTLWATFFGVAYALMSWLGLDFIAEYGIPALFRLHGTALLLLASILYRVLPADRRVGGVVLPPLSRIVQTQWRAIRSPYIGAPGIGWLFYTLTFVSLLAILPGLFPEDRRAFITGILPLVSIVASLLLVPPLLRWLAPTQVIMTGFGAAALGALGLLGPVAPTLAATLLFFGLGLVQGASFAAVPALNDSAADRALSNGLMAQTGNLGNLLGTPVLLLVSGRSGQTGLVVTILAGYVIAILAHGWMARRRAHT</sequence>
<protein>
    <submittedName>
        <fullName evidence="6">MFS transporter</fullName>
    </submittedName>
</protein>
<dbReference type="AlphaFoldDB" id="A0A533IDB2"/>